<dbReference type="InterPro" id="IPR010866">
    <property type="entry name" value="A-2_8-polyST"/>
</dbReference>
<dbReference type="AlphaFoldDB" id="A0A943FZZ0"/>
<organism evidence="1 2">
    <name type="scientific">Faecalibacterium prausnitzii</name>
    <dbReference type="NCBI Taxonomy" id="853"/>
    <lineage>
        <taxon>Bacteria</taxon>
        <taxon>Bacillati</taxon>
        <taxon>Bacillota</taxon>
        <taxon>Clostridia</taxon>
        <taxon>Eubacteriales</taxon>
        <taxon>Oscillospiraceae</taxon>
        <taxon>Faecalibacterium</taxon>
    </lineage>
</organism>
<protein>
    <submittedName>
        <fullName evidence="1">Uncharacterized protein</fullName>
    </submittedName>
</protein>
<name>A0A943FZZ0_9FIRM</name>
<dbReference type="RefSeq" id="WP_270662808.1">
    <property type="nucleotide sequence ID" value="NZ_CP170812.1"/>
</dbReference>
<evidence type="ECO:0000313" key="1">
    <source>
        <dbReference type="EMBL" id="MBS5687674.1"/>
    </source>
</evidence>
<gene>
    <name evidence="1" type="ORF">KHW66_06450</name>
</gene>
<dbReference type="EMBL" id="JAGZAM010000011">
    <property type="protein sequence ID" value="MBS5687674.1"/>
    <property type="molecule type" value="Genomic_DNA"/>
</dbReference>
<dbReference type="Pfam" id="PF07388">
    <property type="entry name" value="A-2_8-polyST"/>
    <property type="match status" value="1"/>
</dbReference>
<comment type="caution">
    <text evidence="1">The sequence shown here is derived from an EMBL/GenBank/DDBJ whole genome shotgun (WGS) entry which is preliminary data.</text>
</comment>
<evidence type="ECO:0000313" key="2">
    <source>
        <dbReference type="Proteomes" id="UP000733372"/>
    </source>
</evidence>
<proteinExistence type="predicted"/>
<sequence>MRKILCVCNTYFQLIEAIQLKNVLFSKDSVTVAFSNLSRNAGQIIDRLSTLKVFNSCYLWQCREQMNLQSSNRKENLSVTIKEIVGNGGFGNPFESDFYDDLIYYNQFDNLKVVFAELYEKNPQIKVSRFEEGIFSYADGEYLAKKDKIVNPLRKILGKKTLLECQHNFYCFYPELYKGHLNPVQIPKIEADEKTAQVLSKLFHTSTAVYPQKYIFFSSVFDFEGGAPVGELNVIKQVAALIGNENLIVKVHPRDSIDRFVSAGLNVDNNSAIPWEAIQLGRDFSNHIFLTVNSGSVLSVSMLQEKKPKIHFLYKLCDLCGNPAASVNTRKISEILSETCLKDKLSDVDAPESLDAILD</sequence>
<accession>A0A943FZZ0</accession>
<reference evidence="1" key="1">
    <citation type="submission" date="2021-02" db="EMBL/GenBank/DDBJ databases">
        <title>Infant gut strain persistence is associated with maternal origin, phylogeny, and functional potential including surface adhesion and iron acquisition.</title>
        <authorList>
            <person name="Lou Y.C."/>
        </authorList>
    </citation>
    <scope>NUCLEOTIDE SEQUENCE</scope>
    <source>
        <strain evidence="1">L3_101_367G1_dasL3_101_367G1_metabat.metabat.26</strain>
    </source>
</reference>
<dbReference type="Proteomes" id="UP000733372">
    <property type="component" value="Unassembled WGS sequence"/>
</dbReference>